<proteinExistence type="predicted"/>
<gene>
    <name evidence="1" type="ORF">BJ138DRAFT_796150</name>
</gene>
<keyword evidence="2" id="KW-1185">Reference proteome</keyword>
<organism evidence="1 2">
    <name type="scientific">Hygrophoropsis aurantiaca</name>
    <dbReference type="NCBI Taxonomy" id="72124"/>
    <lineage>
        <taxon>Eukaryota</taxon>
        <taxon>Fungi</taxon>
        <taxon>Dikarya</taxon>
        <taxon>Basidiomycota</taxon>
        <taxon>Agaricomycotina</taxon>
        <taxon>Agaricomycetes</taxon>
        <taxon>Agaricomycetidae</taxon>
        <taxon>Boletales</taxon>
        <taxon>Coniophorineae</taxon>
        <taxon>Hygrophoropsidaceae</taxon>
        <taxon>Hygrophoropsis</taxon>
    </lineage>
</organism>
<name>A0ACB7ZVM0_9AGAM</name>
<accession>A0ACB7ZVM0</accession>
<protein>
    <submittedName>
        <fullName evidence="1">Uncharacterized protein</fullName>
    </submittedName>
</protein>
<evidence type="ECO:0000313" key="1">
    <source>
        <dbReference type="EMBL" id="KAH7905275.1"/>
    </source>
</evidence>
<dbReference type="EMBL" id="MU268229">
    <property type="protein sequence ID" value="KAH7905275.1"/>
    <property type="molecule type" value="Genomic_DNA"/>
</dbReference>
<evidence type="ECO:0000313" key="2">
    <source>
        <dbReference type="Proteomes" id="UP000790377"/>
    </source>
</evidence>
<sequence length="213" mass="24185">MSSMNCQNGTCTNRGVGDGPSPVRFMKCARCKKVSYCSKACQIEHWKAHRPICKELKNSVALPDMDNNLSRLDELRLAFEGRHAPPEQRLVRMSLTDSDSDSRKAAKFAASLDQQDVTQYALEKCLETGDRGAVVFNIKYPYMDTPTFSRLYWIPRQSFVSTLHPTISKAIPPKAAESCLCYHHKTIDRRKSGALRFATPYHKIIRFGTEYKS</sequence>
<dbReference type="Proteomes" id="UP000790377">
    <property type="component" value="Unassembled WGS sequence"/>
</dbReference>
<comment type="caution">
    <text evidence="1">The sequence shown here is derived from an EMBL/GenBank/DDBJ whole genome shotgun (WGS) entry which is preliminary data.</text>
</comment>
<reference evidence="1" key="1">
    <citation type="journal article" date="2021" name="New Phytol.">
        <title>Evolutionary innovations through gain and loss of genes in the ectomycorrhizal Boletales.</title>
        <authorList>
            <person name="Wu G."/>
            <person name="Miyauchi S."/>
            <person name="Morin E."/>
            <person name="Kuo A."/>
            <person name="Drula E."/>
            <person name="Varga T."/>
            <person name="Kohler A."/>
            <person name="Feng B."/>
            <person name="Cao Y."/>
            <person name="Lipzen A."/>
            <person name="Daum C."/>
            <person name="Hundley H."/>
            <person name="Pangilinan J."/>
            <person name="Johnson J."/>
            <person name="Barry K."/>
            <person name="LaButti K."/>
            <person name="Ng V."/>
            <person name="Ahrendt S."/>
            <person name="Min B."/>
            <person name="Choi I.G."/>
            <person name="Park H."/>
            <person name="Plett J.M."/>
            <person name="Magnuson J."/>
            <person name="Spatafora J.W."/>
            <person name="Nagy L.G."/>
            <person name="Henrissat B."/>
            <person name="Grigoriev I.V."/>
            <person name="Yang Z.L."/>
            <person name="Xu J."/>
            <person name="Martin F.M."/>
        </authorList>
    </citation>
    <scope>NUCLEOTIDE SEQUENCE</scope>
    <source>
        <strain evidence="1">ATCC 28755</strain>
    </source>
</reference>